<keyword evidence="3" id="KW-0109">Calcium transport</keyword>
<dbReference type="InterPro" id="IPR036465">
    <property type="entry name" value="vWFA_dom_sf"/>
</dbReference>
<keyword evidence="14" id="KW-0325">Glycoprotein</keyword>
<dbReference type="Gene3D" id="3.30.450.20">
    <property type="entry name" value="PAS domain"/>
    <property type="match status" value="1"/>
</dbReference>
<evidence type="ECO:0000256" key="4">
    <source>
        <dbReference type="ARBA" id="ARBA00022673"/>
    </source>
</evidence>
<evidence type="ECO:0000256" key="1">
    <source>
        <dbReference type="ARBA" id="ARBA00004479"/>
    </source>
</evidence>
<evidence type="ECO:0000256" key="14">
    <source>
        <dbReference type="ARBA" id="ARBA00023180"/>
    </source>
</evidence>
<evidence type="ECO:0000256" key="10">
    <source>
        <dbReference type="ARBA" id="ARBA00022989"/>
    </source>
</evidence>
<keyword evidence="2" id="KW-0813">Transport</keyword>
<dbReference type="InterPro" id="IPR051173">
    <property type="entry name" value="Ca_channel_alpha-2/delta"/>
</dbReference>
<keyword evidence="12" id="KW-0472">Membrane</keyword>
<dbReference type="GO" id="GO:0005891">
    <property type="term" value="C:voltage-gated calcium channel complex"/>
    <property type="evidence" value="ECO:0007669"/>
    <property type="project" value="TreeGrafter"/>
</dbReference>
<keyword evidence="10" id="KW-1133">Transmembrane helix</keyword>
<dbReference type="GO" id="GO:0005245">
    <property type="term" value="F:voltage-gated calcium channel activity"/>
    <property type="evidence" value="ECO:0007669"/>
    <property type="project" value="TreeGrafter"/>
</dbReference>
<evidence type="ECO:0000256" key="13">
    <source>
        <dbReference type="ARBA" id="ARBA00023157"/>
    </source>
</evidence>
<evidence type="ECO:0000313" key="19">
    <source>
        <dbReference type="EMBL" id="CAG6658572.1"/>
    </source>
</evidence>
<keyword evidence="13" id="KW-1015">Disulfide bond</keyword>
<evidence type="ECO:0000256" key="5">
    <source>
        <dbReference type="ARBA" id="ARBA00022692"/>
    </source>
</evidence>
<evidence type="ECO:0000256" key="9">
    <source>
        <dbReference type="ARBA" id="ARBA00022882"/>
    </source>
</evidence>
<keyword evidence="7 17" id="KW-0732">Signal</keyword>
<protein>
    <submittedName>
        <fullName evidence="19">Voltage-dependent calcium channel subunit alpha-2/delta-4</fullName>
    </submittedName>
</protein>
<dbReference type="PANTHER" id="PTHR10166:SF63">
    <property type="entry name" value="STRAIGHTJACKET, ISOFORM C"/>
    <property type="match status" value="1"/>
</dbReference>
<feature type="domain" description="VWFA" evidence="18">
    <location>
        <begin position="243"/>
        <end position="429"/>
    </location>
</feature>
<dbReference type="PANTHER" id="PTHR10166">
    <property type="entry name" value="VOLTAGE-DEPENDENT CALCIUM CHANNEL SUBUNIT ALPHA-2/DELTA-RELATED"/>
    <property type="match status" value="1"/>
</dbReference>
<organism evidence="19">
    <name type="scientific">Cacopsylla melanoneura</name>
    <dbReference type="NCBI Taxonomy" id="428564"/>
    <lineage>
        <taxon>Eukaryota</taxon>
        <taxon>Metazoa</taxon>
        <taxon>Ecdysozoa</taxon>
        <taxon>Arthropoda</taxon>
        <taxon>Hexapoda</taxon>
        <taxon>Insecta</taxon>
        <taxon>Pterygota</taxon>
        <taxon>Neoptera</taxon>
        <taxon>Paraneoptera</taxon>
        <taxon>Hemiptera</taxon>
        <taxon>Sternorrhyncha</taxon>
        <taxon>Psylloidea</taxon>
        <taxon>Psyllidae</taxon>
        <taxon>Psyllinae</taxon>
        <taxon>Cacopsylla</taxon>
    </lineage>
</organism>
<keyword evidence="11" id="KW-0406">Ion transport</keyword>
<dbReference type="InterPro" id="IPR013608">
    <property type="entry name" value="VWA_N"/>
</dbReference>
<feature type="chain" id="PRO_5034703219" evidence="17">
    <location>
        <begin position="23"/>
        <end position="1361"/>
    </location>
</feature>
<dbReference type="InterPro" id="IPR013680">
    <property type="entry name" value="VDCC_a2/dsu"/>
</dbReference>
<evidence type="ECO:0000259" key="18">
    <source>
        <dbReference type="PROSITE" id="PS50234"/>
    </source>
</evidence>
<dbReference type="InterPro" id="IPR002035">
    <property type="entry name" value="VWF_A"/>
</dbReference>
<name>A0A8D8S233_9HEMI</name>
<keyword evidence="15" id="KW-0407">Ion channel</keyword>
<comment type="subcellular location">
    <subcellularLocation>
        <location evidence="1">Membrane</location>
        <topology evidence="1">Single-pass type I membrane protein</topology>
    </subcellularLocation>
</comment>
<evidence type="ECO:0000256" key="15">
    <source>
        <dbReference type="ARBA" id="ARBA00023303"/>
    </source>
</evidence>
<dbReference type="Pfam" id="PF08473">
    <property type="entry name" value="VGCC_alpha2"/>
    <property type="match status" value="1"/>
</dbReference>
<keyword evidence="5" id="KW-0812">Transmembrane</keyword>
<dbReference type="Pfam" id="PF08399">
    <property type="entry name" value="VWA_N"/>
    <property type="match status" value="1"/>
</dbReference>
<dbReference type="SUPFAM" id="SSF53300">
    <property type="entry name" value="vWA-like"/>
    <property type="match status" value="1"/>
</dbReference>
<evidence type="ECO:0000256" key="7">
    <source>
        <dbReference type="ARBA" id="ARBA00022729"/>
    </source>
</evidence>
<dbReference type="Pfam" id="PF13519">
    <property type="entry name" value="VWA_2"/>
    <property type="match status" value="1"/>
</dbReference>
<reference evidence="19" key="1">
    <citation type="submission" date="2021-05" db="EMBL/GenBank/DDBJ databases">
        <authorList>
            <person name="Alioto T."/>
            <person name="Alioto T."/>
            <person name="Gomez Garrido J."/>
        </authorList>
    </citation>
    <scope>NUCLEOTIDE SEQUENCE</scope>
</reference>
<evidence type="ECO:0000256" key="3">
    <source>
        <dbReference type="ARBA" id="ARBA00022568"/>
    </source>
</evidence>
<feature type="compositionally biased region" description="Low complexity" evidence="16">
    <location>
        <begin position="809"/>
        <end position="822"/>
    </location>
</feature>
<accession>A0A8D8S233</accession>
<keyword evidence="8" id="KW-0106">Calcium</keyword>
<evidence type="ECO:0000256" key="8">
    <source>
        <dbReference type="ARBA" id="ARBA00022837"/>
    </source>
</evidence>
<dbReference type="GO" id="GO:0046872">
    <property type="term" value="F:metal ion binding"/>
    <property type="evidence" value="ECO:0007669"/>
    <property type="project" value="UniProtKB-KW"/>
</dbReference>
<evidence type="ECO:0000256" key="2">
    <source>
        <dbReference type="ARBA" id="ARBA00022448"/>
    </source>
</evidence>
<evidence type="ECO:0000256" key="16">
    <source>
        <dbReference type="SAM" id="MobiDB-lite"/>
    </source>
</evidence>
<dbReference type="FunFam" id="3.40.50.410:FF:000007">
    <property type="entry name" value="Calcium voltage-gated channel auxiliary subunit alpha2delta 3"/>
    <property type="match status" value="1"/>
</dbReference>
<keyword evidence="6" id="KW-0479">Metal-binding</keyword>
<evidence type="ECO:0000256" key="12">
    <source>
        <dbReference type="ARBA" id="ARBA00023136"/>
    </source>
</evidence>
<evidence type="ECO:0000256" key="11">
    <source>
        <dbReference type="ARBA" id="ARBA00023065"/>
    </source>
</evidence>
<sequence length="1361" mass="156887">MKADIVLLVLILGLCAEQCVGALSNHIIDQKQVHSWAQRIGMELWGFATHVTQLEKLKENFTEARVETVDPEQLLGTIAKSIEDMMLNKISALKRIADTAEKAALSFTDDANLTNVKYWNANKDIAAMESYKDPNFYHLQVNTNRSVIHVPVNVYNETEDVLRVAEWSKALDPIFVRNYQDDPSLSWQYFGSTTGALRVFPANQWSHFQSKFEPPDVEPDSLIDLYDCRVREWYINAAASPKDMIILLDNSGSMMGQRREIARHVINDLLDTLGNNDYVNVLKFTQNATEVEPCFADILVQANLANIRTLKIGVEKVGDANNIANFSVAFKRAFQILELARINKTGADCNQAIMVVTDGASENYKEVFEEWNWRGQNDSTQWPVRVFTYLVGKEVADYRDVKWMACANKGYYVHLSTLAEVRDQILSYVPVMARPLVLQGKEHPIVWTPIYADVTDPKLSDWLWELKECDEQRYRSISYRNNATYFRTVDVKKREEQIKHRSYWQNSHNVSPYRLLTTVAMPAFDLKERINLTERVLIKESYLSTRTREVPCYKVCAKHESFLPFKEPNIPKAFSAPKNEKMVTVANLLGVAGIDVPDTEFKRALLPHELGVNAYGFIVTNNGFILVHPDLRSMFQGILKPSYNSVDLTEIEQVDDDGGPRDYNKKLLEMRTQVVHQQKNSMELRVKYQLDNMRRISRGTKMFYYRGLKTDKDPSPFSLVLAIPQPLGRARVAQQEEIALLRKKFSVVDLFHNDWKVHPEWFYCKYNFHREDFNFTTAEAEVVQFVTLAMSSNWKWPPKTNIPPEKRSSTNNNNDKNSSSFSTKFEKYDKKSYYCDRDLFLSLIYDAKQTMSFSTATDYSTTNSNDPRDKIFQMLLATLSRKEFAARFGLTIVFVATRSGLLRYKGSEAFKNDPNLNNTAYFAATNNRAIDEVWYKRAVEQHYVDENSFVFSVEFEAYGSKIFDTFNLNMKPRVTATHAIFVGNAEKKAPVAVVGLQMLHSALQNIFVNITSTSIYNKSKIETCLSDNLECFILDNNGYVIASENHNKASTGLFFGAVHPDVMRSMVKTNIYREIKYYDHQAVCFEVENVTDDTNSGRRLLTPLHHMSWVFKWTTIQMFWYLINLNLNMFGTLAYSFTDQDDEEDKNQVQIEDDDDILIEDEMEEEDYVNIKSEAYDDIMSADEPALSSSVPTYTEAPETIVEPSPSEMVRDIIKIHRTRPQPCDREVDLYVLEPKTLVLKDTQRSTMGMGHKQDCNRPYLLELIPNTNLVLVVINNHCYPKMTEPYFDTYPTKVEYPMGSMLCYKERSDVRLNRRRPTHCVRSHTKETNITQLCGRASNATLPNFLLVLSLFVFYLFPRL</sequence>
<dbReference type="Gene3D" id="3.40.50.410">
    <property type="entry name" value="von Willebrand factor, type A domain"/>
    <property type="match status" value="1"/>
</dbReference>
<proteinExistence type="predicted"/>
<evidence type="ECO:0000256" key="6">
    <source>
        <dbReference type="ARBA" id="ARBA00022723"/>
    </source>
</evidence>
<feature type="signal peptide" evidence="17">
    <location>
        <begin position="1"/>
        <end position="22"/>
    </location>
</feature>
<dbReference type="PROSITE" id="PS50234">
    <property type="entry name" value="VWFA"/>
    <property type="match status" value="1"/>
</dbReference>
<dbReference type="EMBL" id="HBUF01191726">
    <property type="protein sequence ID" value="CAG6658572.1"/>
    <property type="molecule type" value="Transcribed_RNA"/>
</dbReference>
<keyword evidence="4" id="KW-0107">Calcium channel</keyword>
<keyword evidence="9" id="KW-0851">Voltage-gated channel</keyword>
<feature type="region of interest" description="Disordered" evidence="16">
    <location>
        <begin position="797"/>
        <end position="822"/>
    </location>
</feature>
<evidence type="ECO:0000256" key="17">
    <source>
        <dbReference type="SAM" id="SignalP"/>
    </source>
</evidence>
<dbReference type="SMART" id="SM00327">
    <property type="entry name" value="VWA"/>
    <property type="match status" value="1"/>
</dbReference>